<evidence type="ECO:0000313" key="26">
    <source>
        <dbReference type="EMBL" id="ECA4917873.1"/>
    </source>
</evidence>
<evidence type="ECO:0000313" key="49">
    <source>
        <dbReference type="EMBL" id="ECW6041458.1"/>
    </source>
</evidence>
<dbReference type="Proteomes" id="UP000839719">
    <property type="component" value="Unassembled WGS sequence"/>
</dbReference>
<dbReference type="EMBL" id="AAKOFV010000044">
    <property type="protein sequence ID" value="ECT8993336.1"/>
    <property type="molecule type" value="Genomic_DNA"/>
</dbReference>
<reference evidence="70" key="5">
    <citation type="submission" date="2019-03" db="EMBL/GenBank/DDBJ databases">
        <authorList>
            <person name="Levent G."/>
            <person name="Schlochtermeier A."/>
            <person name="Ives S.E."/>
            <person name="Norman K.N."/>
            <person name="Lawhon S.D."/>
            <person name="Loneragan G.H."/>
            <person name="Anderson R.C."/>
            <person name="Scott H.M."/>
        </authorList>
    </citation>
    <scope>NUCLEOTIDE SEQUENCE</scope>
    <source>
        <strain evidence="70">ME2L-19-11</strain>
    </source>
</reference>
<dbReference type="EMBL" id="AAMFMM010000014">
    <property type="protein sequence ID" value="EDG8350764.1"/>
    <property type="molecule type" value="Genomic_DNA"/>
</dbReference>
<dbReference type="EMBL" id="AAGEHN010000001">
    <property type="protein sequence ID" value="EBM9685311.1"/>
    <property type="molecule type" value="Genomic_DNA"/>
</dbReference>
<dbReference type="EMBL" id="AAMLTI010000043">
    <property type="protein sequence ID" value="EDI6915796.1"/>
    <property type="molecule type" value="Genomic_DNA"/>
</dbReference>
<evidence type="ECO:0000313" key="55">
    <source>
        <dbReference type="EMBL" id="EDF3873350.1"/>
    </source>
</evidence>
<reference evidence="37" key="2">
    <citation type="submission" date="2018-07" db="EMBL/GenBank/DDBJ databases">
        <authorList>
            <consortium name="NARMS: The National Antimicrobial Resistance Monitoring System"/>
        </authorList>
    </citation>
    <scope>NUCLEOTIDE SEQUENCE</scope>
    <source>
        <strain evidence="32">CVM N32749</strain>
        <strain evidence="40">CVM N32765</strain>
        <strain evidence="41">CVM N32771</strain>
        <strain evidence="35">CVM N41920</strain>
        <strain evidence="30">CVM N54726</strain>
        <strain evidence="52">CVM N56557</strain>
        <strain evidence="31">CVM N57292F</strain>
        <strain evidence="34">CVM N57958F</strain>
        <strain evidence="53">CVM N58670</strain>
        <strain evidence="54">CVM N62967</strain>
        <strain evidence="37">FSIS11808073</strain>
        <strain evidence="43">FSIS11813416</strain>
        <strain evidence="21">FSIS11814102</strain>
        <strain evidence="26">FSIS11816699</strain>
        <strain evidence="51">FSIS1505221</strain>
        <strain evidence="56">FSIS1710719</strain>
    </source>
</reference>
<feature type="signal peptide" evidence="2">
    <location>
        <begin position="1"/>
        <end position="23"/>
    </location>
</feature>
<evidence type="ECO:0000313" key="46">
    <source>
        <dbReference type="EMBL" id="ECV4436409.1"/>
    </source>
</evidence>
<dbReference type="EMBL" id="AAMCZO010000051">
    <property type="protein sequence ID" value="EDG1032346.1"/>
    <property type="molecule type" value="Genomic_DNA"/>
</dbReference>
<dbReference type="EMBL" id="AAKQXS010000006">
    <property type="protein sequence ID" value="ECU7501151.1"/>
    <property type="molecule type" value="Genomic_DNA"/>
</dbReference>
<evidence type="ECO:0000313" key="9">
    <source>
        <dbReference type="EMBL" id="EBO1575471.1"/>
    </source>
</evidence>
<evidence type="ECO:0000313" key="8">
    <source>
        <dbReference type="EMBL" id="EBN3583948.1"/>
    </source>
</evidence>
<protein>
    <submittedName>
        <fullName evidence="37 60">Protein TolA</fullName>
    </submittedName>
</protein>
<evidence type="ECO:0000313" key="24">
    <source>
        <dbReference type="EMBL" id="ECA0087930.1"/>
    </source>
</evidence>
<evidence type="ECO:0000313" key="13">
    <source>
        <dbReference type="EMBL" id="EBO2528104.1"/>
    </source>
</evidence>
<evidence type="ECO:0000313" key="19">
    <source>
        <dbReference type="EMBL" id="EBW5966369.1"/>
    </source>
</evidence>
<dbReference type="EMBL" id="AAKWYY010000001">
    <property type="protein sequence ID" value="ECW6041458.1"/>
    <property type="molecule type" value="Genomic_DNA"/>
</dbReference>
<evidence type="ECO:0000313" key="67">
    <source>
        <dbReference type="EMBL" id="EDI4076587.1"/>
    </source>
</evidence>
<dbReference type="EMBL" id="AAMHPQ010000001">
    <property type="protein sequence ID" value="EDH4304482.1"/>
    <property type="molecule type" value="Genomic_DNA"/>
</dbReference>
<evidence type="ECO:0000313" key="17">
    <source>
        <dbReference type="EMBL" id="EBV9902608.1"/>
    </source>
</evidence>
<dbReference type="EMBL" id="AAHRJY010000005">
    <property type="protein sequence ID" value="EBZ5219796.1"/>
    <property type="molecule type" value="Genomic_DNA"/>
</dbReference>
<dbReference type="EMBL" id="AAHPLT010000017">
    <property type="protein sequence ID" value="EBY9235041.1"/>
    <property type="molecule type" value="Genomic_DNA"/>
</dbReference>
<dbReference type="EMBL" id="AAMIVI010000010">
    <property type="protein sequence ID" value="EDH7969843.1"/>
    <property type="molecule type" value="Genomic_DNA"/>
</dbReference>
<evidence type="ECO:0000313" key="3">
    <source>
        <dbReference type="EMBL" id="EBM8192180.1"/>
    </source>
</evidence>
<dbReference type="GO" id="GO:0043213">
    <property type="term" value="P:bacteriocin transport"/>
    <property type="evidence" value="ECO:0007669"/>
    <property type="project" value="InterPro"/>
</dbReference>
<evidence type="ECO:0000313" key="21">
    <source>
        <dbReference type="EMBL" id="EBY9235041.1"/>
    </source>
</evidence>
<dbReference type="GO" id="GO:0019534">
    <property type="term" value="F:toxin transmembrane transporter activity"/>
    <property type="evidence" value="ECO:0007669"/>
    <property type="project" value="InterPro"/>
</dbReference>
<reference evidence="70 71" key="4">
    <citation type="journal article" date="2019" name="Proc. Natl. Acad. Sci. U.S.A.">
        <title>Microbiome composition shapes rapid genomic adaptation of Drosophila melanogaster.</title>
        <authorList>
            <person name="Rudman S.M."/>
            <person name="Greenblum S."/>
            <person name="Hughes R.C."/>
            <person name="Rajpurohit S."/>
            <person name="Kiratli O."/>
            <person name="Lowder D.B."/>
            <person name="Lemmon S.G."/>
            <person name="Petrov D.A."/>
            <person name="Chaston J.M."/>
            <person name="Schmidt P."/>
        </authorList>
    </citation>
    <scope>NUCLEOTIDE SEQUENCE [LARGE SCALE GENOMIC DNA]</scope>
    <source>
        <strain evidence="70 71">ME2L-19-11</strain>
    </source>
</reference>
<dbReference type="EMBL" id="AAGFNW010000012">
    <property type="protein sequence ID" value="EBN3583948.1"/>
    <property type="molecule type" value="Genomic_DNA"/>
</dbReference>
<dbReference type="EMBL" id="AAMKKX010000012">
    <property type="protein sequence ID" value="EDI2826675.1"/>
    <property type="molecule type" value="Genomic_DNA"/>
</dbReference>
<evidence type="ECO:0000313" key="16">
    <source>
        <dbReference type="EMBL" id="EBO8341549.1"/>
    </source>
</evidence>
<dbReference type="EMBL" id="AAKNQD010000008">
    <property type="protein sequence ID" value="ECT7067632.1"/>
    <property type="molecule type" value="Genomic_DNA"/>
</dbReference>
<evidence type="ECO:0000313" key="57">
    <source>
        <dbReference type="EMBL" id="EDG6699360.1"/>
    </source>
</evidence>
<dbReference type="EMBL" id="AAGHSH010000050">
    <property type="protein sequence ID" value="EBO1897300.1"/>
    <property type="molecule type" value="Genomic_DNA"/>
</dbReference>
<dbReference type="EMBL" id="AAKQYR010000001">
    <property type="protein sequence ID" value="ECU7620368.1"/>
    <property type="molecule type" value="Genomic_DNA"/>
</dbReference>
<comment type="caution">
    <text evidence="37">The sequence shown here is derived from an EMBL/GenBank/DDBJ whole genome shotgun (WGS) entry which is preliminary data.</text>
</comment>
<evidence type="ECO:0000313" key="58">
    <source>
        <dbReference type="EMBL" id="EDG7390358.1"/>
    </source>
</evidence>
<evidence type="ECO:0000313" key="44">
    <source>
        <dbReference type="EMBL" id="ECV3409974.1"/>
    </source>
</evidence>
<dbReference type="EMBL" id="AAMKVI010000014">
    <property type="protein sequence ID" value="EDI4076587.1"/>
    <property type="molecule type" value="Genomic_DNA"/>
</dbReference>
<dbReference type="EMBL" id="AAHJMM010000006">
    <property type="protein sequence ID" value="EBW8724180.1"/>
    <property type="molecule type" value="Genomic_DNA"/>
</dbReference>
<evidence type="ECO:0000313" key="69">
    <source>
        <dbReference type="EMBL" id="EDI6915796.1"/>
    </source>
</evidence>
<dbReference type="EMBL" id="AAMJAQ010000008">
    <property type="protein sequence ID" value="EDH8541693.1"/>
    <property type="molecule type" value="Genomic_DNA"/>
</dbReference>
<evidence type="ECO:0000313" key="54">
    <source>
        <dbReference type="EMBL" id="EDC6713751.1"/>
    </source>
</evidence>
<dbReference type="EMBL" id="AALOUC010000090">
    <property type="protein sequence ID" value="EDB8291160.1"/>
    <property type="molecule type" value="Genomic_DNA"/>
</dbReference>
<dbReference type="EMBL" id="AAMLHW010000007">
    <property type="protein sequence ID" value="EDI5304994.1"/>
    <property type="molecule type" value="Genomic_DNA"/>
</dbReference>
<evidence type="ECO:0000256" key="1">
    <source>
        <dbReference type="SAM" id="MobiDB-lite"/>
    </source>
</evidence>
<evidence type="ECO:0000313" key="63">
    <source>
        <dbReference type="EMBL" id="EDH7969843.1"/>
    </source>
</evidence>
<evidence type="ECO:0000313" key="70">
    <source>
        <dbReference type="EMBL" id="KAA8313966.1"/>
    </source>
</evidence>
<dbReference type="Proteomes" id="UP000839705">
    <property type="component" value="Unassembled WGS sequence"/>
</dbReference>
<dbReference type="AlphaFoldDB" id="A0A3V9RZC6"/>
<evidence type="ECO:0000313" key="45">
    <source>
        <dbReference type="EMBL" id="ECV3653879.1"/>
    </source>
</evidence>
<dbReference type="Gene3D" id="3.30.1150.10">
    <property type="match status" value="1"/>
</dbReference>
<evidence type="ECO:0000313" key="37">
    <source>
        <dbReference type="EMBL" id="ECU0319618.1"/>
    </source>
</evidence>
<dbReference type="EMBL" id="AAKSWN010000081">
    <property type="protein sequence ID" value="ECV0374360.1"/>
    <property type="molecule type" value="Genomic_DNA"/>
</dbReference>
<dbReference type="EMBL" id="AAMFEG010000008">
    <property type="protein sequence ID" value="EDG7390358.1"/>
    <property type="molecule type" value="Genomic_DNA"/>
</dbReference>
<sequence length="283" mass="30785">MKLSKWKLMALIIPAAWTSISYAYDWNDDVTQRVQTLIENAANKYVQGDYDSYNSDTETAINLLLTVEPQPQSPEQIDARKILAAQLVDETVKKEIISLEQSLEENQAKADAEYQKMQSMSKEEKEQAAAEAAKEKALAAKEAAEKKAAAAAMKANAAREKAEATSDVDEMLGELGSGKSAPKTHTSTSSGGASMEEISAYTAQVSGMIRSKLPAWDTYKGKQCSVVIHTGTDGTLLGTDSYNGDNDFCNYLKEGLNSIDGFPKAPSQSVYSIIKDAPFNFRP</sequence>
<dbReference type="EMBL" id="AAHSYX010000009">
    <property type="protein sequence ID" value="ECA0087930.1"/>
    <property type="molecule type" value="Genomic_DNA"/>
</dbReference>
<evidence type="ECO:0000313" key="53">
    <source>
        <dbReference type="EMBL" id="EDB8559911.1"/>
    </source>
</evidence>
<evidence type="ECO:0000313" key="4">
    <source>
        <dbReference type="EMBL" id="EBM8421880.1"/>
    </source>
</evidence>
<evidence type="ECO:0000313" key="47">
    <source>
        <dbReference type="EMBL" id="ECV4829649.1"/>
    </source>
</evidence>
<evidence type="ECO:0000313" key="50">
    <source>
        <dbReference type="EMBL" id="ECW9634209.1"/>
    </source>
</evidence>
<dbReference type="Pfam" id="PF06519">
    <property type="entry name" value="TolA"/>
    <property type="match status" value="1"/>
</dbReference>
<evidence type="ECO:0000313" key="18">
    <source>
        <dbReference type="EMBL" id="EBW5072272.1"/>
    </source>
</evidence>
<evidence type="ECO:0000313" key="7">
    <source>
        <dbReference type="EMBL" id="EBN0508941.1"/>
    </source>
</evidence>
<evidence type="ECO:0000313" key="68">
    <source>
        <dbReference type="EMBL" id="EDI5304994.1"/>
    </source>
</evidence>
<dbReference type="EMBL" id="AAGHXH010000019">
    <property type="protein sequence ID" value="EBO2494446.1"/>
    <property type="molecule type" value="Genomic_DNA"/>
</dbReference>
<dbReference type="EMBL" id="AAHINV010000003">
    <property type="protein sequence ID" value="EBW5072272.1"/>
    <property type="molecule type" value="Genomic_DNA"/>
</dbReference>
<dbReference type="Proteomes" id="UP000839916">
    <property type="component" value="Unassembled WGS sequence"/>
</dbReference>
<dbReference type="EMBL" id="AAKTLY010000018">
    <property type="protein sequence ID" value="ECV5196845.1"/>
    <property type="molecule type" value="Genomic_DNA"/>
</dbReference>
<evidence type="ECO:0000313" key="36">
    <source>
        <dbReference type="EMBL" id="ECT8993336.1"/>
    </source>
</evidence>
<evidence type="ECO:0000313" key="14">
    <source>
        <dbReference type="EMBL" id="EBO2757969.1"/>
    </source>
</evidence>
<dbReference type="Proteomes" id="UP000839714">
    <property type="component" value="Unassembled WGS sequence"/>
</dbReference>
<dbReference type="EMBL" id="AAKLNX010000001">
    <property type="protein sequence ID" value="ECT0507191.1"/>
    <property type="molecule type" value="Genomic_DNA"/>
</dbReference>
<evidence type="ECO:0000313" key="25">
    <source>
        <dbReference type="EMBL" id="ECA4440561.1"/>
    </source>
</evidence>
<evidence type="ECO:0000313" key="48">
    <source>
        <dbReference type="EMBL" id="ECV5196845.1"/>
    </source>
</evidence>
<dbReference type="EMBL" id="AAHHJF010000001">
    <property type="protein sequence ID" value="EBW5966369.1"/>
    <property type="molecule type" value="Genomic_DNA"/>
</dbReference>
<evidence type="ECO:0000313" key="72">
    <source>
        <dbReference type="Proteomes" id="UP000365067"/>
    </source>
</evidence>
<dbReference type="GO" id="GO:0016020">
    <property type="term" value="C:membrane"/>
    <property type="evidence" value="ECO:0007669"/>
    <property type="project" value="InterPro"/>
</dbReference>
<evidence type="ECO:0000313" key="52">
    <source>
        <dbReference type="EMBL" id="EDB8291160.1"/>
    </source>
</evidence>
<dbReference type="EMBL" id="AAGEON010000001">
    <property type="protein sequence ID" value="EBN0508941.1"/>
    <property type="molecule type" value="Genomic_DNA"/>
</dbReference>
<evidence type="ECO:0000313" key="30">
    <source>
        <dbReference type="EMBL" id="ECS2132223.1"/>
    </source>
</evidence>
<evidence type="ECO:0000313" key="22">
    <source>
        <dbReference type="EMBL" id="EBZ3304786.1"/>
    </source>
</evidence>
<evidence type="ECO:0000313" key="27">
    <source>
        <dbReference type="EMBL" id="ECA8556422.1"/>
    </source>
</evidence>
<evidence type="ECO:0000313" key="31">
    <source>
        <dbReference type="EMBL" id="ECS3250745.1"/>
    </source>
</evidence>
<dbReference type="EMBL" id="AAMKTN010000011">
    <property type="protein sequence ID" value="EDI3728768.1"/>
    <property type="molecule type" value="Genomic_DNA"/>
</dbReference>
<dbReference type="EMBL" id="AALRRQ010000002">
    <property type="protein sequence ID" value="EDC6713751.1"/>
    <property type="molecule type" value="Genomic_DNA"/>
</dbReference>
<dbReference type="EMBL" id="AAKSBM010000161">
    <property type="protein sequence ID" value="ECV3409974.1"/>
    <property type="molecule type" value="Genomic_DNA"/>
</dbReference>
<dbReference type="EMBL" id="AAGIAU010000001">
    <property type="protein sequence ID" value="EBO2910018.1"/>
    <property type="molecule type" value="Genomic_DNA"/>
</dbReference>
<feature type="compositionally biased region" description="Polar residues" evidence="1">
    <location>
        <begin position="183"/>
        <end position="192"/>
    </location>
</feature>
<dbReference type="EMBL" id="AAHULA010000002">
    <property type="protein sequence ID" value="ECA4440561.1"/>
    <property type="molecule type" value="Genomic_DNA"/>
</dbReference>
<dbReference type="EMBL" id="AAGJTV010000043">
    <property type="protein sequence ID" value="EBO8341549.1"/>
    <property type="molecule type" value="Genomic_DNA"/>
</dbReference>
<evidence type="ECO:0000313" key="56">
    <source>
        <dbReference type="EMBL" id="EDG1032346.1"/>
    </source>
</evidence>
<evidence type="ECO:0000313" key="29">
    <source>
        <dbReference type="EMBL" id="ECB5815304.1"/>
    </source>
</evidence>
<evidence type="ECO:0000313" key="12">
    <source>
        <dbReference type="EMBL" id="EBO2494446.1"/>
    </source>
</evidence>
<keyword evidence="2" id="KW-0732">Signal</keyword>
<feature type="chain" id="PRO_5036347623" evidence="2">
    <location>
        <begin position="24"/>
        <end position="283"/>
    </location>
</feature>
<dbReference type="EMBL" id="AAGHPP010000064">
    <property type="protein sequence ID" value="EBO1575471.1"/>
    <property type="molecule type" value="Genomic_DNA"/>
</dbReference>
<evidence type="ECO:0000313" key="71">
    <source>
        <dbReference type="Proteomes" id="UP000322839"/>
    </source>
</evidence>
<dbReference type="EMBL" id="AAHVRN010000023">
    <property type="protein sequence ID" value="ECA8556422.1"/>
    <property type="molecule type" value="Genomic_DNA"/>
</dbReference>
<evidence type="ECO:0000313" key="5">
    <source>
        <dbReference type="EMBL" id="EBM8869921.1"/>
    </source>
</evidence>
<evidence type="ECO:0000313" key="20">
    <source>
        <dbReference type="EMBL" id="EBW8724180.1"/>
    </source>
</evidence>
<evidence type="ECO:0000313" key="28">
    <source>
        <dbReference type="EMBL" id="ECB3639800.1"/>
    </source>
</evidence>
<dbReference type="Proteomes" id="UP000365067">
    <property type="component" value="Unassembled WGS sequence"/>
</dbReference>
<evidence type="ECO:0000313" key="61">
    <source>
        <dbReference type="EMBL" id="EDH5127594.1"/>
    </source>
</evidence>
<evidence type="ECO:0000313" key="41">
    <source>
        <dbReference type="EMBL" id="ECU7620368.1"/>
    </source>
</evidence>
<dbReference type="EMBL" id="AAKRLS010000013">
    <property type="protein sequence ID" value="ECU9199026.1"/>
    <property type="molecule type" value="Genomic_DNA"/>
</dbReference>
<evidence type="ECO:0000313" key="11">
    <source>
        <dbReference type="EMBL" id="EBO1897300.1"/>
    </source>
</evidence>
<evidence type="ECO:0000313" key="33">
    <source>
        <dbReference type="EMBL" id="ECT0507191.1"/>
    </source>
</evidence>
<proteinExistence type="predicted"/>
<dbReference type="Proteomes" id="UP000839903">
    <property type="component" value="Unassembled WGS sequence"/>
</dbReference>
<evidence type="ECO:0000313" key="66">
    <source>
        <dbReference type="EMBL" id="EDI3728768.1"/>
    </source>
</evidence>
<dbReference type="EMBL" id="AAKOQU010000012">
    <property type="protein sequence ID" value="ECU0319618.1"/>
    <property type="molecule type" value="Genomic_DNA"/>
</dbReference>
<dbReference type="EMBL" id="AAGHZM010000051">
    <property type="protein sequence ID" value="EBO2757969.1"/>
    <property type="molecule type" value="Genomic_DNA"/>
</dbReference>
<evidence type="ECO:0000313" key="32">
    <source>
        <dbReference type="EMBL" id="ECS4923673.1"/>
    </source>
</evidence>
<reference evidence="18" key="1">
    <citation type="submission" date="2018-06" db="EMBL/GenBank/DDBJ databases">
        <authorList>
            <person name="Ashton P.M."/>
            <person name="Dallman T."/>
            <person name="Nair S."/>
            <person name="De Pinna E."/>
            <person name="Peters T."/>
            <person name="Grant K."/>
        </authorList>
    </citation>
    <scope>NUCLEOTIDE SEQUENCE</scope>
    <source>
        <strain evidence="18">492553</strain>
        <strain evidence="23">624486</strain>
    </source>
</reference>
<evidence type="ECO:0000313" key="39">
    <source>
        <dbReference type="EMBL" id="ECU2528047.1"/>
    </source>
</evidence>
<evidence type="ECO:0000313" key="43">
    <source>
        <dbReference type="EMBL" id="ECV0374360.1"/>
    </source>
</evidence>
<evidence type="ECO:0000313" key="40">
    <source>
        <dbReference type="EMBL" id="ECU7501151.1"/>
    </source>
</evidence>
<dbReference type="EMBL" id="AAMHWT010000005">
    <property type="protein sequence ID" value="EDH5127594.1"/>
    <property type="molecule type" value="Genomic_DNA"/>
</dbReference>
<evidence type="ECO:0000313" key="6">
    <source>
        <dbReference type="EMBL" id="EBM9685311.1"/>
    </source>
</evidence>
<dbReference type="Proteomes" id="UP000322839">
    <property type="component" value="Unassembled WGS sequence"/>
</dbReference>
<dbReference type="InterPro" id="IPR014161">
    <property type="entry name" value="Tol-Pal_TolA"/>
</dbReference>
<dbReference type="EMBL" id="AAHGZJ010000001">
    <property type="protein sequence ID" value="EBV9902608.1"/>
    <property type="molecule type" value="Genomic_DNA"/>
</dbReference>
<dbReference type="Proteomes" id="UP000839723">
    <property type="component" value="Unassembled WGS sequence"/>
</dbReference>
<dbReference type="EMBL" id="AAKTJV010000014">
    <property type="protein sequence ID" value="ECV4829649.1"/>
    <property type="molecule type" value="Genomic_DNA"/>
</dbReference>
<name>A0A3V9RZC6_SALET</name>
<reference evidence="50" key="3">
    <citation type="submission" date="2018-07" db="EMBL/GenBank/DDBJ databases">
        <authorList>
            <consortium name="PulseNet: The National Subtyping Network for Foodborne Disease Surveillance"/>
            <person name="Tarr C.L."/>
            <person name="Trees E."/>
            <person name="Katz L.S."/>
            <person name="Carleton-Romer H.A."/>
            <person name="Stroika S."/>
            <person name="Kucerova Z."/>
            <person name="Roache K.F."/>
            <person name="Sabol A.L."/>
            <person name="Besser J."/>
            <person name="Gerner-Smidt P."/>
        </authorList>
    </citation>
    <scope>NUCLEOTIDE SEQUENCE</scope>
    <source>
        <strain evidence="50">PNUSAS000719</strain>
        <strain evidence="62">PNUSAS013139</strain>
    </source>
</reference>
<dbReference type="EMBL" id="AAKIWH010000043">
    <property type="protein sequence ID" value="ECS2132223.1"/>
    <property type="molecule type" value="Genomic_DNA"/>
</dbReference>
<evidence type="ECO:0000313" key="42">
    <source>
        <dbReference type="EMBL" id="ECU9199026.1"/>
    </source>
</evidence>
<dbReference type="EMBL" id="AAKRWR010000001">
    <property type="protein sequence ID" value="ECV4436409.1"/>
    <property type="molecule type" value="Genomic_DNA"/>
</dbReference>
<dbReference type="SUPFAM" id="SSF74653">
    <property type="entry name" value="TolA/TonB C-terminal domain"/>
    <property type="match status" value="1"/>
</dbReference>
<dbReference type="EMBL" id="AALOWW010000002">
    <property type="protein sequence ID" value="EDB8559911.1"/>
    <property type="molecule type" value="Genomic_DNA"/>
</dbReference>
<dbReference type="RefSeq" id="WP_000777465.1">
    <property type="nucleotide sequence ID" value="NZ_CALPAP010000001.1"/>
</dbReference>
<dbReference type="EMBL" id="AAHYAO010000015">
    <property type="protein sequence ID" value="ECB5815304.1"/>
    <property type="molecule type" value="Genomic_DNA"/>
</dbReference>
<dbReference type="EMBL" id="AAKNKF010000007">
    <property type="protein sequence ID" value="ECT6383421.1"/>
    <property type="molecule type" value="Genomic_DNA"/>
</dbReference>
<dbReference type="EMBL" id="AAGHQA010000005">
    <property type="protein sequence ID" value="EBO1630928.1"/>
    <property type="molecule type" value="Genomic_DNA"/>
</dbReference>
<dbReference type="EMBL" id="AAMARF010000011">
    <property type="protein sequence ID" value="EDF3873350.1"/>
    <property type="molecule type" value="Genomic_DNA"/>
</dbReference>
<dbReference type="EMBL" id="AAKJTW010000008">
    <property type="protein sequence ID" value="ECS4923673.1"/>
    <property type="molecule type" value="Genomic_DNA"/>
</dbReference>
<dbReference type="EMBL" id="AAGDVA010000023">
    <property type="protein sequence ID" value="EBM8192180.1"/>
    <property type="molecule type" value="Genomic_DNA"/>
</dbReference>
<dbReference type="NCBIfam" id="TIGR02794">
    <property type="entry name" value="tolA_full"/>
    <property type="match status" value="1"/>
</dbReference>
<dbReference type="EMBL" id="AAHXIE010000049">
    <property type="protein sequence ID" value="ECB3639800.1"/>
    <property type="molecule type" value="Genomic_DNA"/>
</dbReference>
<accession>A0A3V9RZC6</accession>
<evidence type="ECO:0000313" key="65">
    <source>
        <dbReference type="EMBL" id="EDI2826675.1"/>
    </source>
</evidence>
<evidence type="ECO:0000313" key="10">
    <source>
        <dbReference type="EMBL" id="EBO1630928.1"/>
    </source>
</evidence>
<evidence type="ECO:0000313" key="62">
    <source>
        <dbReference type="EMBL" id="EDH7232906.1"/>
    </source>
</evidence>
<dbReference type="EMBL" id="AAKPJA010000045">
    <property type="protein sequence ID" value="ECU2528047.1"/>
    <property type="molecule type" value="Genomic_DNA"/>
</dbReference>
<evidence type="ECO:0000313" key="15">
    <source>
        <dbReference type="EMBL" id="EBO2910018.1"/>
    </source>
</evidence>
<evidence type="ECO:0000313" key="64">
    <source>
        <dbReference type="EMBL" id="EDH8541693.1"/>
    </source>
</evidence>
<evidence type="ECO:0000313" key="51">
    <source>
        <dbReference type="EMBL" id="EDA6269125.1"/>
    </source>
</evidence>
<dbReference type="EMBL" id="AALKSI010000023">
    <property type="protein sequence ID" value="EDA6269125.1"/>
    <property type="molecule type" value="Genomic_DNA"/>
</dbReference>
<dbReference type="EMBL" id="AAKJFM010000010">
    <property type="protein sequence ID" value="ECS3250745.1"/>
    <property type="molecule type" value="Genomic_DNA"/>
</dbReference>
<feature type="region of interest" description="Disordered" evidence="1">
    <location>
        <begin position="173"/>
        <end position="195"/>
    </location>
</feature>
<evidence type="ECO:0000313" key="59">
    <source>
        <dbReference type="EMBL" id="EDG8350764.1"/>
    </source>
</evidence>
<evidence type="ECO:0000313" key="23">
    <source>
        <dbReference type="EMBL" id="EBZ5219796.1"/>
    </source>
</evidence>
<dbReference type="EMBL" id="SQSB01000008">
    <property type="protein sequence ID" value="KAA8313966.1"/>
    <property type="molecule type" value="Genomic_DNA"/>
</dbReference>
<dbReference type="EMBL" id="AAKYEZ010000001">
    <property type="protein sequence ID" value="ECW9634209.1"/>
    <property type="molecule type" value="Genomic_DNA"/>
</dbReference>
<evidence type="ECO:0000313" key="34">
    <source>
        <dbReference type="EMBL" id="ECT6383421.1"/>
    </source>
</evidence>
<dbReference type="EMBL" id="AAMEYE010000024">
    <property type="protein sequence ID" value="EDG6699360.1"/>
    <property type="molecule type" value="Genomic_DNA"/>
</dbReference>
<evidence type="ECO:0000313" key="60">
    <source>
        <dbReference type="EMBL" id="EDH4304482.1"/>
    </source>
</evidence>
<reference evidence="3" key="6">
    <citation type="submission" date="2019-06" db="EMBL/GenBank/DDBJ databases">
        <authorList>
            <consortium name="GenomeTrakr network: Whole genome sequencing for foodborne pathogen traceback"/>
        </authorList>
    </citation>
    <scope>NUCLEOTIDE SEQUENCE</scope>
    <source>
        <strain evidence="49">15MN00359</strain>
        <strain evidence="33">CFSAN030068</strain>
        <strain evidence="7">CVM-N15245</strain>
        <strain evidence="17">CVM-N26458</strain>
        <strain evidence="19">CVM-N27249</strain>
        <strain evidence="6">FL-NRM019</strain>
        <strain evidence="9">FSIS11807908</strain>
        <strain evidence="46">FSIS11809753</strain>
        <strain evidence="38">FSIS11810082</strain>
        <strain evidence="48">FSIS11813790</strain>
        <strain evidence="16">FSIS11814883</strain>
        <strain evidence="24">FSIS11816006</strain>
        <strain evidence="25">FSIS11816516</strain>
        <strain evidence="3">FSIS11918347</strain>
        <strain evidence="11">FSIS11918574</strain>
        <strain evidence="57">FSIS1700275</strain>
        <strain evidence="58">FSIS1700278</strain>
        <strain evidence="59">FSIS1700407</strain>
        <strain evidence="60">FSIS1700727</strain>
        <strain evidence="61">FSIS1700879</strain>
        <strain evidence="64">FSIS1701118</strain>
        <strain evidence="63">FSIS1701206</strain>
        <strain evidence="65">FSIS1701380</strain>
        <strain evidence="67">FSIS1701544</strain>
        <strain evidence="36">FSIS1701847</strain>
        <strain evidence="66">FSIS1702151</strain>
        <strain evidence="68">FSIS1702153</strain>
        <strain evidence="69">FSIS1702286</strain>
        <strain evidence="42">FSIS1703277</strain>
        <strain evidence="55">FSIS1709877</strain>
        <strain evidence="47">FSIS21821682</strain>
        <strain evidence="44">FSIS21821883</strain>
        <strain evidence="10">FSIS21823107</strain>
        <strain evidence="28">FSIS21923418</strain>
        <strain evidence="29">FSIS21923565</strain>
        <strain evidence="12">FSIS21924037</strain>
        <strain evidence="5">FSIS21924041</strain>
        <strain evidence="13">FSIS21924118</strain>
        <strain evidence="14">FSIS21924205</strain>
        <strain evidence="45">FSIS31800522</strain>
        <strain evidence="39">FSIS31800719</strain>
        <strain evidence="22">FSIS31801138</strain>
        <strain evidence="27">FSIS31901439</strain>
        <strain evidence="4">FSIS31901700</strain>
        <strain evidence="20 72">IA-2010122881</strain>
        <strain evidence="8">NY-N19883</strain>
        <strain evidence="15">WAPHL_SAL-A00479</strain>
    </source>
</reference>
<evidence type="ECO:0000313" key="38">
    <source>
        <dbReference type="EMBL" id="ECU1021611.1"/>
    </source>
</evidence>
<evidence type="ECO:0000256" key="2">
    <source>
        <dbReference type="SAM" id="SignalP"/>
    </source>
</evidence>
<dbReference type="EMBL" id="AAKSAY010000062">
    <property type="protein sequence ID" value="ECV3653879.1"/>
    <property type="molecule type" value="Genomic_DNA"/>
</dbReference>
<dbReference type="EMBL" id="AAHQUD010000008">
    <property type="protein sequence ID" value="EBZ3304786.1"/>
    <property type="molecule type" value="Genomic_DNA"/>
</dbReference>
<dbReference type="EMBL" id="AAMIOR010000014">
    <property type="protein sequence ID" value="EDH7232906.1"/>
    <property type="molecule type" value="Genomic_DNA"/>
</dbReference>
<dbReference type="EMBL" id="AAKOWS010000002">
    <property type="protein sequence ID" value="ECU1021611.1"/>
    <property type="molecule type" value="Genomic_DNA"/>
</dbReference>
<organism evidence="37">
    <name type="scientific">Salmonella enterica subsp. enterica serovar Kentucky</name>
    <dbReference type="NCBI Taxonomy" id="192955"/>
    <lineage>
        <taxon>Bacteria</taxon>
        <taxon>Pseudomonadati</taxon>
        <taxon>Pseudomonadota</taxon>
        <taxon>Gammaproteobacteria</taxon>
        <taxon>Enterobacterales</taxon>
        <taxon>Enterobacteriaceae</taxon>
        <taxon>Salmonella</taxon>
    </lineage>
</organism>
<dbReference type="EMBL" id="AAGHXO010000103">
    <property type="protein sequence ID" value="EBO2528104.1"/>
    <property type="molecule type" value="Genomic_DNA"/>
</dbReference>
<evidence type="ECO:0000313" key="35">
    <source>
        <dbReference type="EMBL" id="ECT7067632.1"/>
    </source>
</evidence>
<dbReference type="EMBL" id="AAGDWY010000016">
    <property type="protein sequence ID" value="EBM8421880.1"/>
    <property type="molecule type" value="Genomic_DNA"/>
</dbReference>
<dbReference type="EMBL" id="AAGEBN010000014">
    <property type="protein sequence ID" value="EBM8869921.1"/>
    <property type="molecule type" value="Genomic_DNA"/>
</dbReference>
<gene>
    <name evidence="37" type="primary">tolA</name>
    <name evidence="34" type="ORF">A3179_13280</name>
    <name evidence="31" type="ORF">A3Z70_09010</name>
    <name evidence="32" type="ORF">A9T32_07565</name>
    <name evidence="40" type="ORF">A9T44_11455</name>
    <name evidence="41" type="ORF">A9T50_02240</name>
    <name evidence="35" type="ORF">A9W12_04845</name>
    <name evidence="33" type="ORF">ACY89_02335</name>
    <name evidence="49" type="ORF">AKH67_02715</name>
    <name evidence="7" type="ORF">ALX47_02715</name>
    <name evidence="50" type="ORF">ALZ48_02715</name>
    <name evidence="30" type="ORF">APO12_22370</name>
    <name evidence="8" type="ORF">ASH16_13305</name>
    <name evidence="17" type="ORF">AUA60_01715</name>
    <name evidence="19" type="ORF">AUB25_02305</name>
    <name evidence="51" type="ORF">AYO62_19430</name>
    <name evidence="55" type="ORF">B0D29_14380</name>
    <name evidence="56" type="ORF">B6C64_22760</name>
    <name evidence="57" type="ORF">B8184_18925</name>
    <name evidence="58" type="ORF">B9R05_12495</name>
    <name evidence="52" type="ORF">BCO88_23515</name>
    <name evidence="53" type="ORF">BCP44_04610</name>
    <name evidence="20" type="ORF">BGH80_10285</name>
    <name evidence="54" type="ORF">BH531_04555</name>
    <name evidence="37" type="ORF">C6752_14200</name>
    <name evidence="59" type="ORF">CAH52_13830</name>
    <name evidence="61" type="ORF">CB071_10015</name>
    <name evidence="60" type="ORF">CBQ06_02175</name>
    <name evidence="62" type="ORF">CBZ91_14405</name>
    <name evidence="63" type="ORF">CCH07_10330</name>
    <name evidence="64" type="ORF">CCW64_08540</name>
    <name evidence="65" type="ORF">CDJ86_15815</name>
    <name evidence="68" type="ORF">CE351_12010</name>
    <name evidence="66" type="ORF">CEB89_10190</name>
    <name evidence="36" type="ORF">CEB92_23125</name>
    <name evidence="67" type="ORF">CED36_14360</name>
    <name evidence="69" type="ORF">CFL54_22080</name>
    <name evidence="42" type="ORF">CIR65_16930</name>
    <name evidence="48" type="ORF">D3156_13850</name>
    <name evidence="43" type="ORF">D3I79_23165</name>
    <name evidence="21" type="ORF">D6Y68_11225</name>
    <name evidence="22" type="ORF">D9U58_13815</name>
    <name evidence="38" type="ORF">DM640_03425</name>
    <name evidence="46" type="ORF">DML56_01730</name>
    <name evidence="45" type="ORF">DN913_25125</name>
    <name evidence="47" type="ORF">DN953_11650</name>
    <name evidence="44" type="ORF">DOQ15_23700</name>
    <name evidence="18" type="ORF">DPR94_05640</name>
    <name evidence="39" type="ORF">DT111_20545</name>
    <name evidence="3" type="ORF">E2K49_18075</name>
    <name evidence="11" type="ORF">E2K50_20630</name>
    <name evidence="70" type="ORF">E4679_18440</name>
    <name evidence="4" type="ORF">E4J19_15600</name>
    <name evidence="16" type="ORF">EA075_19490</name>
    <name evidence="23" type="ORF">ECA58_07915</name>
    <name evidence="9" type="ORF">EIC51_22850</name>
    <name evidence="24" type="ORF">EID80_08240</name>
    <name evidence="26" type="ORF">ELM42_24395</name>
    <name evidence="25" type="ORF">ELO16_07080</name>
    <name evidence="10" type="ORF">EOV29_04300</name>
    <name evidence="27" type="ORF">EQ864_14900</name>
    <name evidence="28" type="ORF">EWR76_16005</name>
    <name evidence="29" type="ORF">EZK82_09990</name>
    <name evidence="5" type="ORF">FA713_14390</name>
    <name evidence="12" type="ORF">FA719_16610</name>
    <name evidence="13" type="ORF">FBD64_23420</name>
    <name evidence="14" type="ORF">FDQ73_20840</name>
    <name evidence="6" type="ORF">GL28_02625</name>
    <name evidence="15" type="ORF">JF21_02710</name>
</gene>
<dbReference type="EMBL" id="AAHULV010000062">
    <property type="protein sequence ID" value="ECA4917873.1"/>
    <property type="molecule type" value="Genomic_DNA"/>
</dbReference>